<dbReference type="EMBL" id="JADPIE010000004">
    <property type="protein sequence ID" value="MBF8437157.1"/>
    <property type="molecule type" value="Genomic_DNA"/>
</dbReference>
<dbReference type="SUPFAM" id="SSF53474">
    <property type="entry name" value="alpha/beta-Hydrolases"/>
    <property type="match status" value="1"/>
</dbReference>
<keyword evidence="1" id="KW-0812">Transmembrane</keyword>
<feature type="transmembrane region" description="Helical" evidence="1">
    <location>
        <begin position="12"/>
        <end position="35"/>
    </location>
</feature>
<dbReference type="RefSeq" id="WP_270454115.1">
    <property type="nucleotide sequence ID" value="NZ_JADPIE010000004.1"/>
</dbReference>
<dbReference type="AlphaFoldDB" id="A0A931FAN3"/>
<sequence length="256" mass="28748">MKVKSIIKKIFRPIIIIPLLIFLLVIGGAVLSWALQSYNAEDIALDFLESTESVNIIEEGNYLLFEPEDFTDNKPGLILYPGAQVEHKAYSRLAYKFAEDGYSTIIVNMPLELAILGWRRADGARELIPEQNSWYLIGHSLGGAMASRFISREEPDWVNGLILLSAYPASSDSLGDHDIDVLSIYGDKDEIVDLELLQERRNILPDSAIFTEIIGANHSGFADYGEQDGDGEAMITTEEQINQTVKYISEFIEERR</sequence>
<organism evidence="3 4">
    <name type="scientific">Halonatronomonas betaini</name>
    <dbReference type="NCBI Taxonomy" id="2778430"/>
    <lineage>
        <taxon>Bacteria</taxon>
        <taxon>Bacillati</taxon>
        <taxon>Bacillota</taxon>
        <taxon>Clostridia</taxon>
        <taxon>Halanaerobiales</taxon>
        <taxon>Halarsenatibacteraceae</taxon>
        <taxon>Halonatronomonas</taxon>
    </lineage>
</organism>
<name>A0A931FAN3_9FIRM</name>
<dbReference type="Gene3D" id="3.40.50.1820">
    <property type="entry name" value="alpha/beta hydrolase"/>
    <property type="match status" value="1"/>
</dbReference>
<evidence type="ECO:0000313" key="3">
    <source>
        <dbReference type="EMBL" id="MBF8437157.1"/>
    </source>
</evidence>
<keyword evidence="1" id="KW-1133">Transmembrane helix</keyword>
<dbReference type="Proteomes" id="UP000621436">
    <property type="component" value="Unassembled WGS sequence"/>
</dbReference>
<dbReference type="InterPro" id="IPR029059">
    <property type="entry name" value="AB_hydrolase_5"/>
</dbReference>
<evidence type="ECO:0000256" key="1">
    <source>
        <dbReference type="SAM" id="Phobius"/>
    </source>
</evidence>
<dbReference type="Pfam" id="PF12695">
    <property type="entry name" value="Abhydrolase_5"/>
    <property type="match status" value="1"/>
</dbReference>
<keyword evidence="1" id="KW-0472">Membrane</keyword>
<dbReference type="InterPro" id="IPR029058">
    <property type="entry name" value="AB_hydrolase_fold"/>
</dbReference>
<evidence type="ECO:0000259" key="2">
    <source>
        <dbReference type="Pfam" id="PF12695"/>
    </source>
</evidence>
<keyword evidence="4" id="KW-1185">Reference proteome</keyword>
<accession>A0A931FAN3</accession>
<gene>
    <name evidence="3" type="ORF">I0Q91_08715</name>
</gene>
<protein>
    <recommendedName>
        <fullName evidence="2">Alpha/beta hydrolase fold-5 domain-containing protein</fullName>
    </recommendedName>
</protein>
<proteinExistence type="predicted"/>
<feature type="domain" description="Alpha/beta hydrolase fold-5" evidence="2">
    <location>
        <begin position="76"/>
        <end position="241"/>
    </location>
</feature>
<evidence type="ECO:0000313" key="4">
    <source>
        <dbReference type="Proteomes" id="UP000621436"/>
    </source>
</evidence>
<comment type="caution">
    <text evidence="3">The sequence shown here is derived from an EMBL/GenBank/DDBJ whole genome shotgun (WGS) entry which is preliminary data.</text>
</comment>
<dbReference type="GO" id="GO:0016787">
    <property type="term" value="F:hydrolase activity"/>
    <property type="evidence" value="ECO:0007669"/>
    <property type="project" value="InterPro"/>
</dbReference>
<reference evidence="3" key="1">
    <citation type="submission" date="2020-11" db="EMBL/GenBank/DDBJ databases">
        <title>Halonatronomonas betainensis gen. nov., sp. nov. a novel haloalkaliphilic representative of the family Halanaerobiacae capable of betaine degradation.</title>
        <authorList>
            <person name="Boltyanskaya Y."/>
            <person name="Kevbrin V."/>
            <person name="Detkova E."/>
            <person name="Grouzdev D.S."/>
            <person name="Koziaeva V."/>
            <person name="Zhilina T."/>
        </authorList>
    </citation>
    <scope>NUCLEOTIDE SEQUENCE</scope>
    <source>
        <strain evidence="3">Z-7014</strain>
    </source>
</reference>